<evidence type="ECO:0000313" key="1">
    <source>
        <dbReference type="EMBL" id="KWV58194.1"/>
    </source>
</evidence>
<organism evidence="1 2">
    <name type="scientific">Bradyrhizobium macuxiense</name>
    <dbReference type="NCBI Taxonomy" id="1755647"/>
    <lineage>
        <taxon>Bacteria</taxon>
        <taxon>Pseudomonadati</taxon>
        <taxon>Pseudomonadota</taxon>
        <taxon>Alphaproteobacteria</taxon>
        <taxon>Hyphomicrobiales</taxon>
        <taxon>Nitrobacteraceae</taxon>
        <taxon>Bradyrhizobium</taxon>
    </lineage>
</organism>
<name>A0A109JZU7_9BRAD</name>
<comment type="caution">
    <text evidence="1">The sequence shown here is derived from an EMBL/GenBank/DDBJ whole genome shotgun (WGS) entry which is preliminary data.</text>
</comment>
<reference evidence="1 2" key="1">
    <citation type="submission" date="2015-11" db="EMBL/GenBank/DDBJ databases">
        <title>Draft Genome Sequence of the Strain BR 10303 (Bradyrhizobium sp.) isolated from nodules of Centrolobium paraense.</title>
        <authorList>
            <person name="Zelli J.E."/>
            <person name="Simoes-Araujo J.L."/>
            <person name="Barauna A.C."/>
            <person name="Silva K."/>
        </authorList>
    </citation>
    <scope>NUCLEOTIDE SEQUENCE [LARGE SCALE GENOMIC DNA]</scope>
    <source>
        <strain evidence="1 2">BR 10303</strain>
    </source>
</reference>
<dbReference type="Proteomes" id="UP000057737">
    <property type="component" value="Unassembled WGS sequence"/>
</dbReference>
<sequence>MRDRICAAETPVSSASTNVTSAALNGKEALMRAGKTLRMELARGASRAMPTSLAAMRSL</sequence>
<gene>
    <name evidence="1" type="ORF">AS156_35925</name>
</gene>
<proteinExistence type="predicted"/>
<dbReference type="EMBL" id="LNCU01000039">
    <property type="protein sequence ID" value="KWV58194.1"/>
    <property type="molecule type" value="Genomic_DNA"/>
</dbReference>
<evidence type="ECO:0000313" key="2">
    <source>
        <dbReference type="Proteomes" id="UP000057737"/>
    </source>
</evidence>
<dbReference type="AlphaFoldDB" id="A0A109JZU7"/>
<keyword evidence="2" id="KW-1185">Reference proteome</keyword>
<protein>
    <submittedName>
        <fullName evidence="1">Uncharacterized protein</fullName>
    </submittedName>
</protein>
<accession>A0A109JZU7</accession>